<keyword evidence="3" id="KW-1185">Reference proteome</keyword>
<dbReference type="Proteomes" id="UP001596050">
    <property type="component" value="Unassembled WGS sequence"/>
</dbReference>
<dbReference type="PROSITE" id="PS51257">
    <property type="entry name" value="PROKAR_LIPOPROTEIN"/>
    <property type="match status" value="1"/>
</dbReference>
<feature type="coiled-coil region" evidence="1">
    <location>
        <begin position="22"/>
        <end position="49"/>
    </location>
</feature>
<organism evidence="2 3">
    <name type="scientific">Massilia niabensis</name>
    <dbReference type="NCBI Taxonomy" id="544910"/>
    <lineage>
        <taxon>Bacteria</taxon>
        <taxon>Pseudomonadati</taxon>
        <taxon>Pseudomonadota</taxon>
        <taxon>Betaproteobacteria</taxon>
        <taxon>Burkholderiales</taxon>
        <taxon>Oxalobacteraceae</taxon>
        <taxon>Telluria group</taxon>
        <taxon>Massilia</taxon>
    </lineage>
</organism>
<accession>A0ABW0L7F2</accession>
<gene>
    <name evidence="2" type="ORF">ACFPN5_10625</name>
</gene>
<evidence type="ECO:0000256" key="1">
    <source>
        <dbReference type="SAM" id="Coils"/>
    </source>
</evidence>
<dbReference type="EMBL" id="JBHSMU010000009">
    <property type="protein sequence ID" value="MFC5460261.1"/>
    <property type="molecule type" value="Genomic_DNA"/>
</dbReference>
<name>A0ABW0L7F2_9BURK</name>
<sequence length="329" mass="34933">MKSLMAGALLFGVAAACSGQGNEELQRKIAEQAATIERQQERIRLLERALTPVRIETGRDAKTAPDDTATDSNRALERALVRERAVLLSSGTVEVEPNLVVSHSSADGGFRRTSLSPGLTLRAGLPGKSQVEATLPYVRERIRTGNRSTRSDGRGDLSVAVSHQFLAETEQLPSLTGSLGYQAATGRNTSYEQGPLVALGSGFPSLQASLNTIKRVDPLVFFGSLSATRFRSRERGGAHVEPGNIYGLRFGTALATAPASSLRAAVSLNLLDKTRINGAAVPTDDVNAYLELGGSAVLTPSTAIDILFAAGLTRSSTDFRLILSVPVRY</sequence>
<protein>
    <recommendedName>
        <fullName evidence="4">Transporter</fullName>
    </recommendedName>
</protein>
<reference evidence="3" key="1">
    <citation type="journal article" date="2019" name="Int. J. Syst. Evol. Microbiol.">
        <title>The Global Catalogue of Microorganisms (GCM) 10K type strain sequencing project: providing services to taxonomists for standard genome sequencing and annotation.</title>
        <authorList>
            <consortium name="The Broad Institute Genomics Platform"/>
            <consortium name="The Broad Institute Genome Sequencing Center for Infectious Disease"/>
            <person name="Wu L."/>
            <person name="Ma J."/>
        </authorList>
    </citation>
    <scope>NUCLEOTIDE SEQUENCE [LARGE SCALE GENOMIC DNA]</scope>
    <source>
        <strain evidence="3">KACC 12649</strain>
    </source>
</reference>
<evidence type="ECO:0000313" key="3">
    <source>
        <dbReference type="Proteomes" id="UP001596050"/>
    </source>
</evidence>
<evidence type="ECO:0008006" key="4">
    <source>
        <dbReference type="Google" id="ProtNLM"/>
    </source>
</evidence>
<proteinExistence type="predicted"/>
<keyword evidence="1" id="KW-0175">Coiled coil</keyword>
<comment type="caution">
    <text evidence="2">The sequence shown here is derived from an EMBL/GenBank/DDBJ whole genome shotgun (WGS) entry which is preliminary data.</text>
</comment>
<dbReference type="RefSeq" id="WP_379782942.1">
    <property type="nucleotide sequence ID" value="NZ_JBHSMU010000009.1"/>
</dbReference>
<evidence type="ECO:0000313" key="2">
    <source>
        <dbReference type="EMBL" id="MFC5460261.1"/>
    </source>
</evidence>